<dbReference type="Proteomes" id="UP001516400">
    <property type="component" value="Unassembled WGS sequence"/>
</dbReference>
<dbReference type="AlphaFoldDB" id="A0ABD2NIR7"/>
<proteinExistence type="predicted"/>
<accession>A0ABD2NIR7</accession>
<comment type="caution">
    <text evidence="1">The sequence shown here is derived from an EMBL/GenBank/DDBJ whole genome shotgun (WGS) entry which is preliminary data.</text>
</comment>
<dbReference type="EMBL" id="JABFTP020000103">
    <property type="protein sequence ID" value="KAL3278455.1"/>
    <property type="molecule type" value="Genomic_DNA"/>
</dbReference>
<keyword evidence="2" id="KW-1185">Reference proteome</keyword>
<protein>
    <submittedName>
        <fullName evidence="1">Uncharacterized protein</fullName>
    </submittedName>
</protein>
<reference evidence="1 2" key="1">
    <citation type="journal article" date="2021" name="BMC Biol.">
        <title>Horizontally acquired antibacterial genes associated with adaptive radiation of ladybird beetles.</title>
        <authorList>
            <person name="Li H.S."/>
            <person name="Tang X.F."/>
            <person name="Huang Y.H."/>
            <person name="Xu Z.Y."/>
            <person name="Chen M.L."/>
            <person name="Du X.Y."/>
            <person name="Qiu B.Y."/>
            <person name="Chen P.T."/>
            <person name="Zhang W."/>
            <person name="Slipinski A."/>
            <person name="Escalona H.E."/>
            <person name="Waterhouse R.M."/>
            <person name="Zwick A."/>
            <person name="Pang H."/>
        </authorList>
    </citation>
    <scope>NUCLEOTIDE SEQUENCE [LARGE SCALE GENOMIC DNA]</scope>
    <source>
        <strain evidence="1">SYSU2018</strain>
    </source>
</reference>
<name>A0ABD2NIR7_9CUCU</name>
<gene>
    <name evidence="1" type="ORF">HHI36_013776</name>
</gene>
<evidence type="ECO:0000313" key="2">
    <source>
        <dbReference type="Proteomes" id="UP001516400"/>
    </source>
</evidence>
<sequence length="101" mass="11745">MQMTRTGWSQLKHPEAQKLAETTIQYSKIWFLKNRLSMNPEKTKAVLFKTTHAGFVTPEQLNIGPSEVSFDKSTLFLAMYIDEKLRWDRHIAKLESRVSST</sequence>
<evidence type="ECO:0000313" key="1">
    <source>
        <dbReference type="EMBL" id="KAL3278455.1"/>
    </source>
</evidence>
<organism evidence="1 2">
    <name type="scientific">Cryptolaemus montrouzieri</name>
    <dbReference type="NCBI Taxonomy" id="559131"/>
    <lineage>
        <taxon>Eukaryota</taxon>
        <taxon>Metazoa</taxon>
        <taxon>Ecdysozoa</taxon>
        <taxon>Arthropoda</taxon>
        <taxon>Hexapoda</taxon>
        <taxon>Insecta</taxon>
        <taxon>Pterygota</taxon>
        <taxon>Neoptera</taxon>
        <taxon>Endopterygota</taxon>
        <taxon>Coleoptera</taxon>
        <taxon>Polyphaga</taxon>
        <taxon>Cucujiformia</taxon>
        <taxon>Coccinelloidea</taxon>
        <taxon>Coccinellidae</taxon>
        <taxon>Scymninae</taxon>
        <taxon>Scymnini</taxon>
        <taxon>Cryptolaemus</taxon>
    </lineage>
</organism>